<dbReference type="Proteomes" id="UP000069015">
    <property type="component" value="Chromosome 2"/>
</dbReference>
<dbReference type="PANTHER" id="PTHR44591:SF3">
    <property type="entry name" value="RESPONSE REGULATORY DOMAIN-CONTAINING PROTEIN"/>
    <property type="match status" value="1"/>
</dbReference>
<dbReference type="InterPro" id="IPR001789">
    <property type="entry name" value="Sig_transdc_resp-reg_receiver"/>
</dbReference>
<evidence type="ECO:0000313" key="5">
    <source>
        <dbReference type="Proteomes" id="UP000069015"/>
    </source>
</evidence>
<proteinExistence type="predicted"/>
<name>A0A0U2Y534_9GAMM</name>
<dbReference type="PROSITE" id="PS50110">
    <property type="entry name" value="RESPONSE_REGULATORY"/>
    <property type="match status" value="1"/>
</dbReference>
<gene>
    <name evidence="4" type="ORF">AT705_20200</name>
</gene>
<evidence type="ECO:0000256" key="1">
    <source>
        <dbReference type="ARBA" id="ARBA00022553"/>
    </source>
</evidence>
<dbReference type="SUPFAM" id="SSF52172">
    <property type="entry name" value="CheY-like"/>
    <property type="match status" value="1"/>
</dbReference>
<dbReference type="GO" id="GO:0000160">
    <property type="term" value="P:phosphorelay signal transduction system"/>
    <property type="evidence" value="ECO:0007669"/>
    <property type="project" value="InterPro"/>
</dbReference>
<dbReference type="KEGG" id="prr:AT705_20200"/>
<dbReference type="AlphaFoldDB" id="A0A0U2Y534"/>
<evidence type="ECO:0000313" key="4">
    <source>
        <dbReference type="EMBL" id="ALU45282.1"/>
    </source>
</evidence>
<dbReference type="InterPro" id="IPR011006">
    <property type="entry name" value="CheY-like_superfamily"/>
</dbReference>
<protein>
    <recommendedName>
        <fullName evidence="3">Response regulatory domain-containing protein</fullName>
    </recommendedName>
</protein>
<accession>A0A0U2Y534</accession>
<feature type="domain" description="Response regulatory" evidence="3">
    <location>
        <begin position="1"/>
        <end position="72"/>
    </location>
</feature>
<keyword evidence="1 2" id="KW-0597">Phosphoprotein</keyword>
<dbReference type="Pfam" id="PF00072">
    <property type="entry name" value="Response_reg"/>
    <property type="match status" value="1"/>
</dbReference>
<dbReference type="Gene3D" id="3.40.50.2300">
    <property type="match status" value="1"/>
</dbReference>
<dbReference type="PANTHER" id="PTHR44591">
    <property type="entry name" value="STRESS RESPONSE REGULATOR PROTEIN 1"/>
    <property type="match status" value="1"/>
</dbReference>
<reference evidence="4 5" key="1">
    <citation type="submission" date="2015-12" db="EMBL/GenBank/DDBJ databases">
        <title>Complete genome sequence of Pseudoalteromonas rubra SCSIO 6842, harboring a conjugative plasmid.</title>
        <authorList>
            <person name="Li B."/>
            <person name="Wang X."/>
        </authorList>
    </citation>
    <scope>NUCLEOTIDE SEQUENCE [LARGE SCALE GENOMIC DNA]</scope>
    <source>
        <strain evidence="4 5">SCSIO 6842</strain>
    </source>
</reference>
<evidence type="ECO:0000259" key="3">
    <source>
        <dbReference type="PROSITE" id="PS50110"/>
    </source>
</evidence>
<feature type="modified residue" description="4-aspartylphosphate" evidence="2">
    <location>
        <position position="5"/>
    </location>
</feature>
<organism evidence="4 5">
    <name type="scientific">Pseudoalteromonas rubra</name>
    <dbReference type="NCBI Taxonomy" id="43658"/>
    <lineage>
        <taxon>Bacteria</taxon>
        <taxon>Pseudomonadati</taxon>
        <taxon>Pseudomonadota</taxon>
        <taxon>Gammaproteobacteria</taxon>
        <taxon>Alteromonadales</taxon>
        <taxon>Pseudoalteromonadaceae</taxon>
        <taxon>Pseudoalteromonas</taxon>
    </lineage>
</organism>
<dbReference type="EMBL" id="CP013612">
    <property type="protein sequence ID" value="ALU45282.1"/>
    <property type="molecule type" value="Genomic_DNA"/>
</dbReference>
<dbReference type="InterPro" id="IPR050595">
    <property type="entry name" value="Bact_response_regulator"/>
</dbReference>
<sequence>MVFMDLFMPELNGYNTTKNIRTFKHCKKLPTIALSTNRNKELIRKWASLGLTGYITKPSTKLATLKAIDKVQSSNNPVH</sequence>
<evidence type="ECO:0000256" key="2">
    <source>
        <dbReference type="PROSITE-ProRule" id="PRU00169"/>
    </source>
</evidence>